<name>A0A822ZC34_NELNU</name>
<protein>
    <submittedName>
        <fullName evidence="1">Uncharacterized protein</fullName>
    </submittedName>
</protein>
<evidence type="ECO:0000313" key="2">
    <source>
        <dbReference type="Proteomes" id="UP000607653"/>
    </source>
</evidence>
<dbReference type="EMBL" id="DUZY01000006">
    <property type="protein sequence ID" value="DAD42692.1"/>
    <property type="molecule type" value="Genomic_DNA"/>
</dbReference>
<organism evidence="1 2">
    <name type="scientific">Nelumbo nucifera</name>
    <name type="common">Sacred lotus</name>
    <dbReference type="NCBI Taxonomy" id="4432"/>
    <lineage>
        <taxon>Eukaryota</taxon>
        <taxon>Viridiplantae</taxon>
        <taxon>Streptophyta</taxon>
        <taxon>Embryophyta</taxon>
        <taxon>Tracheophyta</taxon>
        <taxon>Spermatophyta</taxon>
        <taxon>Magnoliopsida</taxon>
        <taxon>Proteales</taxon>
        <taxon>Nelumbonaceae</taxon>
        <taxon>Nelumbo</taxon>
    </lineage>
</organism>
<reference evidence="1 2" key="1">
    <citation type="journal article" date="2020" name="Mol. Biol. Evol.">
        <title>Distinct Expression and Methylation Patterns for Genes with Different Fates following a Single Whole-Genome Duplication in Flowering Plants.</title>
        <authorList>
            <person name="Shi T."/>
            <person name="Rahmani R.S."/>
            <person name="Gugger P.F."/>
            <person name="Wang M."/>
            <person name="Li H."/>
            <person name="Zhang Y."/>
            <person name="Li Z."/>
            <person name="Wang Q."/>
            <person name="Van de Peer Y."/>
            <person name="Marchal K."/>
            <person name="Chen J."/>
        </authorList>
    </citation>
    <scope>NUCLEOTIDE SEQUENCE [LARGE SCALE GENOMIC DNA]</scope>
    <source>
        <tissue evidence="1">Leaf</tissue>
    </source>
</reference>
<dbReference type="PANTHER" id="PTHR35125:SF1">
    <property type="entry name" value="PROTEIN PATRONUS 2"/>
    <property type="match status" value="1"/>
</dbReference>
<keyword evidence="2" id="KW-1185">Reference proteome</keyword>
<proteinExistence type="predicted"/>
<dbReference type="GO" id="GO:0007346">
    <property type="term" value="P:regulation of mitotic cell cycle"/>
    <property type="evidence" value="ECO:0007669"/>
    <property type="project" value="InterPro"/>
</dbReference>
<comment type="caution">
    <text evidence="1">The sequence shown here is derived from an EMBL/GenBank/DDBJ whole genome shotgun (WGS) entry which is preliminary data.</text>
</comment>
<dbReference type="InterPro" id="IPR039326">
    <property type="entry name" value="Patronus"/>
</dbReference>
<evidence type="ECO:0000313" key="1">
    <source>
        <dbReference type="EMBL" id="DAD42692.1"/>
    </source>
</evidence>
<gene>
    <name evidence="1" type="ORF">HUJ06_000922</name>
</gene>
<dbReference type="PANTHER" id="PTHR35125">
    <property type="entry name" value="NEURON NAVIGATOR 1-LIKE-RELATED"/>
    <property type="match status" value="1"/>
</dbReference>
<accession>A0A822ZC34</accession>
<dbReference type="AlphaFoldDB" id="A0A822ZC34"/>
<dbReference type="Proteomes" id="UP000607653">
    <property type="component" value="Unassembled WGS sequence"/>
</dbReference>
<sequence>MEQPNHCTKWKYIGKRNKKHRRRDGCWLITFDMTAFELDLKKNHPKVEFNIAEEAFLHDHRKCTEKQEAAMDHYFLDAFLLDHDLISPAISMKPKQAETMLKSPPWLLELELEPELPVPALPVWLDSPIQWNTPSSPLHFEPVEFRLKPDDDISIGS</sequence>